<evidence type="ECO:0000313" key="2">
    <source>
        <dbReference type="EMBL" id="AEK35520.1"/>
    </source>
</evidence>
<evidence type="ECO:0000313" key="3">
    <source>
        <dbReference type="Proteomes" id="UP000006659"/>
    </source>
</evidence>
<organism evidence="2 3">
    <name type="scientific">Corynebacterium variabile (strain DSM 44702 / CIP 107183 / JCM 12073 / NCIMB 30131)</name>
    <name type="common">Corynebacterium mooreparkense</name>
    <dbReference type="NCBI Taxonomy" id="858619"/>
    <lineage>
        <taxon>Bacteria</taxon>
        <taxon>Bacillati</taxon>
        <taxon>Actinomycetota</taxon>
        <taxon>Actinomycetes</taxon>
        <taxon>Mycobacteriales</taxon>
        <taxon>Corynebacteriaceae</taxon>
        <taxon>Corynebacterium</taxon>
    </lineage>
</organism>
<dbReference type="HOGENOM" id="CLU_711182_0_0_11"/>
<protein>
    <recommendedName>
        <fullName evidence="4">DUF559 domain-containing protein</fullName>
    </recommendedName>
</protein>
<dbReference type="eggNOG" id="ENOG5031IYS">
    <property type="taxonomic scope" value="Bacteria"/>
</dbReference>
<gene>
    <name evidence="2" type="ordered locus">CVAR_0172</name>
</gene>
<dbReference type="EMBL" id="CP002917">
    <property type="protein sequence ID" value="AEK35520.1"/>
    <property type="molecule type" value="Genomic_DNA"/>
</dbReference>
<reference evidence="2 3" key="1">
    <citation type="journal article" date="2011" name="BMC Genomics">
        <title>Complete genome sequence of Corynebacterium variabile DSM 44702 isolated from the surface of smear-ripened cheeses and insights into cheese ripening and flavor generation.</title>
        <authorList>
            <person name="Schroeder J."/>
            <person name="Maus I."/>
            <person name="Trost E."/>
            <person name="Tauch A."/>
        </authorList>
    </citation>
    <scope>NUCLEOTIDE SEQUENCE [LARGE SCALE GENOMIC DNA]</scope>
    <source>
        <strain evidence="3">DSM 44702 / JCM 12073 / NCIMB 30131</strain>
    </source>
</reference>
<dbReference type="Proteomes" id="UP000006659">
    <property type="component" value="Chromosome"/>
</dbReference>
<dbReference type="AlphaFoldDB" id="G0HBQ5"/>
<sequence length="388" mass="42851">MTIGGESGAGARDHTPSRHAPSTRTGSSIGGSFLPLEYECRPSDWYIGRIPWRHRNRSATLPNYRPRTSAELKKAGVTRVGLRDNRVKVDYGMYVHVNHLLPATTDSDFPRARRVHPATLALAHLIRHPGRIATGFAASSFYGMRYFVDEELLAFLTSTGTRRTGAPDHVLLHPTRLLDLHRSTAVPVHEDHRKLKCADAHTTLSHMLESVSVPDALREQRWNAPDLSRIRSHLTPDFIRCVQVSDACHQSIGNVSPADPRKLRVPGGVDVMFAASVLGSTDVGAESPQETLLRLAVNDLAPGLRSQIPVFKEDGKLLTVSDLGWGERGLHLMYDGVHHRQREQRDHDSEVLAALQHGGGRVIRVTAGNLASMAEIEKLRERVVGALE</sequence>
<dbReference type="KEGG" id="cva:CVAR_0172"/>
<feature type="region of interest" description="Disordered" evidence="1">
    <location>
        <begin position="1"/>
        <end position="28"/>
    </location>
</feature>
<name>G0HBQ5_CORVD</name>
<evidence type="ECO:0008006" key="4">
    <source>
        <dbReference type="Google" id="ProtNLM"/>
    </source>
</evidence>
<accession>G0HBQ5</accession>
<proteinExistence type="predicted"/>
<evidence type="ECO:0000256" key="1">
    <source>
        <dbReference type="SAM" id="MobiDB-lite"/>
    </source>
</evidence>